<dbReference type="Proteomes" id="UP001372834">
    <property type="component" value="Unassembled WGS sequence"/>
</dbReference>
<dbReference type="EMBL" id="JAWJWE010000039">
    <property type="protein sequence ID" value="KAK6620999.1"/>
    <property type="molecule type" value="Genomic_DNA"/>
</dbReference>
<dbReference type="AlphaFoldDB" id="A0AAN8NSU2"/>
<protein>
    <submittedName>
        <fullName evidence="2">Uncharacterized protein</fullName>
    </submittedName>
</protein>
<proteinExistence type="predicted"/>
<evidence type="ECO:0000313" key="2">
    <source>
        <dbReference type="EMBL" id="KAK6620999.1"/>
    </source>
</evidence>
<name>A0AAN8NSU2_POLSC</name>
<feature type="region of interest" description="Disordered" evidence="1">
    <location>
        <begin position="1"/>
        <end position="41"/>
    </location>
</feature>
<evidence type="ECO:0000313" key="3">
    <source>
        <dbReference type="Proteomes" id="UP001372834"/>
    </source>
</evidence>
<gene>
    <name evidence="2" type="ORF">RUM43_011302</name>
</gene>
<sequence>MRNCFGVRHRHGTRHNEPETCENNNGGWRMALGPGQEQDRMRTPNIKMANPIPRSHLVKNLKFAGGKPFVRRQKTASVQPWRKP</sequence>
<organism evidence="2 3">
    <name type="scientific">Polyplax serrata</name>
    <name type="common">Common mouse louse</name>
    <dbReference type="NCBI Taxonomy" id="468196"/>
    <lineage>
        <taxon>Eukaryota</taxon>
        <taxon>Metazoa</taxon>
        <taxon>Ecdysozoa</taxon>
        <taxon>Arthropoda</taxon>
        <taxon>Hexapoda</taxon>
        <taxon>Insecta</taxon>
        <taxon>Pterygota</taxon>
        <taxon>Neoptera</taxon>
        <taxon>Paraneoptera</taxon>
        <taxon>Psocodea</taxon>
        <taxon>Troctomorpha</taxon>
        <taxon>Phthiraptera</taxon>
        <taxon>Anoplura</taxon>
        <taxon>Polyplacidae</taxon>
        <taxon>Polyplax</taxon>
    </lineage>
</organism>
<accession>A0AAN8NSU2</accession>
<comment type="caution">
    <text evidence="2">The sequence shown here is derived from an EMBL/GenBank/DDBJ whole genome shotgun (WGS) entry which is preliminary data.</text>
</comment>
<reference evidence="2 3" key="1">
    <citation type="submission" date="2023-10" db="EMBL/GenBank/DDBJ databases">
        <title>Genomes of two closely related lineages of the louse Polyplax serrata with different host specificities.</title>
        <authorList>
            <person name="Martinu J."/>
            <person name="Tarabai H."/>
            <person name="Stefka J."/>
            <person name="Hypsa V."/>
        </authorList>
    </citation>
    <scope>NUCLEOTIDE SEQUENCE [LARGE SCALE GENOMIC DNA]</scope>
    <source>
        <strain evidence="2">HR10_N</strain>
    </source>
</reference>
<evidence type="ECO:0000256" key="1">
    <source>
        <dbReference type="SAM" id="MobiDB-lite"/>
    </source>
</evidence>